<sequence>MKPRRDRRCQSGFLLFLLSSGSVLTALTTIPSGVGSGNRCCHETGVGWSGYFSLILSARAMATSIASP</sequence>
<evidence type="ECO:0000313" key="1">
    <source>
        <dbReference type="EMBL" id="AKH48384.1"/>
    </source>
</evidence>
<accession>A0A0F7L783</accession>
<proteinExistence type="predicted"/>
<reference evidence="1" key="2">
    <citation type="submission" date="2015-03" db="EMBL/GenBank/DDBJ databases">
        <authorList>
            <person name="Chow C.-E.T."/>
            <person name="Winget D.M."/>
            <person name="White R.A.III."/>
            <person name="Hallam S.J."/>
            <person name="Suttle C.A."/>
        </authorList>
    </citation>
    <scope>NUCLEOTIDE SEQUENCE</scope>
    <source>
        <strain evidence="1">Oxic1_8</strain>
    </source>
</reference>
<protein>
    <submittedName>
        <fullName evidence="1">Uncharacterized protein</fullName>
    </submittedName>
</protein>
<name>A0A0F7L783_9VIRU</name>
<dbReference type="EMBL" id="KR029603">
    <property type="protein sequence ID" value="AKH48384.1"/>
    <property type="molecule type" value="Genomic_DNA"/>
</dbReference>
<reference evidence="1" key="1">
    <citation type="journal article" date="2015" name="Front. Microbiol.">
        <title>Combining genomic sequencing methods to explore viral diversity and reveal potential virus-host interactions.</title>
        <authorList>
            <person name="Chow C.E."/>
            <person name="Winget D.M."/>
            <person name="White R.A.III."/>
            <person name="Hallam S.J."/>
            <person name="Suttle C.A."/>
        </authorList>
    </citation>
    <scope>NUCLEOTIDE SEQUENCE</scope>
    <source>
        <strain evidence="1">Oxic1_8</strain>
    </source>
</reference>
<organism evidence="1">
    <name type="scientific">uncultured marine virus</name>
    <dbReference type="NCBI Taxonomy" id="186617"/>
    <lineage>
        <taxon>Viruses</taxon>
        <taxon>environmental samples</taxon>
    </lineage>
</organism>